<accession>A0AAU7CBP0</accession>
<dbReference type="GO" id="GO:0004803">
    <property type="term" value="F:transposase activity"/>
    <property type="evidence" value="ECO:0007669"/>
    <property type="project" value="InterPro"/>
</dbReference>
<dbReference type="AlphaFoldDB" id="A0AAU7CBP0"/>
<protein>
    <submittedName>
        <fullName evidence="3">Transposase</fullName>
    </submittedName>
</protein>
<dbReference type="SUPFAM" id="SSF143422">
    <property type="entry name" value="Transposase IS200-like"/>
    <property type="match status" value="1"/>
</dbReference>
<evidence type="ECO:0000259" key="2">
    <source>
        <dbReference type="SMART" id="SM01321"/>
    </source>
</evidence>
<sequence length="218" mass="25118">MPRTARASVGGMIYHDLNRGNRRAAVFHKPADYDAFVEAIGDARRRLPIDLFGYCLTPNHFHLVLRPQSDGDLGRWMRWLLTAHAQRYHRHYTTTGHVWQGRYKAFPVQDDDHLATVLRYVERNPLGAELVSRAEHWKWSSLPGWLAGAPTLWRGDPSPRDPAWVDRVNEPLSVGELQRLQESVVRERPFGGEAWTRQTAQSLGLESSLRNRGRPRKQ</sequence>
<dbReference type="Gene3D" id="3.30.70.1290">
    <property type="entry name" value="Transposase IS200-like"/>
    <property type="match status" value="1"/>
</dbReference>
<feature type="compositionally biased region" description="Polar residues" evidence="1">
    <location>
        <begin position="196"/>
        <end position="210"/>
    </location>
</feature>
<dbReference type="InterPro" id="IPR036515">
    <property type="entry name" value="Transposase_17_sf"/>
</dbReference>
<name>A0AAU7CBP0_9BACT</name>
<reference evidence="3" key="1">
    <citation type="submission" date="2024-05" db="EMBL/GenBank/DDBJ databases">
        <title>Planctomycetes of the genus Singulisphaera possess chitinolytic capabilities.</title>
        <authorList>
            <person name="Ivanova A."/>
        </authorList>
    </citation>
    <scope>NUCLEOTIDE SEQUENCE</scope>
    <source>
        <strain evidence="3">Ch08T</strain>
    </source>
</reference>
<dbReference type="RefSeq" id="WP_406695115.1">
    <property type="nucleotide sequence ID" value="NZ_CP155447.1"/>
</dbReference>
<dbReference type="InterPro" id="IPR002686">
    <property type="entry name" value="Transposase_17"/>
</dbReference>
<dbReference type="GO" id="GO:0006313">
    <property type="term" value="P:DNA transposition"/>
    <property type="evidence" value="ECO:0007669"/>
    <property type="project" value="InterPro"/>
</dbReference>
<gene>
    <name evidence="3" type="ORF">V5E97_29160</name>
</gene>
<proteinExistence type="predicted"/>
<evidence type="ECO:0000256" key="1">
    <source>
        <dbReference type="SAM" id="MobiDB-lite"/>
    </source>
</evidence>
<dbReference type="EMBL" id="CP155447">
    <property type="protein sequence ID" value="XBH02372.1"/>
    <property type="molecule type" value="Genomic_DNA"/>
</dbReference>
<dbReference type="GO" id="GO:0003677">
    <property type="term" value="F:DNA binding"/>
    <property type="evidence" value="ECO:0007669"/>
    <property type="project" value="InterPro"/>
</dbReference>
<feature type="region of interest" description="Disordered" evidence="1">
    <location>
        <begin position="196"/>
        <end position="218"/>
    </location>
</feature>
<dbReference type="SMART" id="SM01321">
    <property type="entry name" value="Y1_Tnp"/>
    <property type="match status" value="1"/>
</dbReference>
<dbReference type="Pfam" id="PF01797">
    <property type="entry name" value="Y1_Tnp"/>
    <property type="match status" value="1"/>
</dbReference>
<dbReference type="PANTHER" id="PTHR34322:SF2">
    <property type="entry name" value="TRANSPOSASE IS200-LIKE DOMAIN-CONTAINING PROTEIN"/>
    <property type="match status" value="1"/>
</dbReference>
<evidence type="ECO:0000313" key="3">
    <source>
        <dbReference type="EMBL" id="XBH02372.1"/>
    </source>
</evidence>
<dbReference type="PANTHER" id="PTHR34322">
    <property type="entry name" value="TRANSPOSASE, Y1_TNP DOMAIN-CONTAINING"/>
    <property type="match status" value="1"/>
</dbReference>
<organism evidence="3">
    <name type="scientific">Singulisphaera sp. Ch08</name>
    <dbReference type="NCBI Taxonomy" id="3120278"/>
    <lineage>
        <taxon>Bacteria</taxon>
        <taxon>Pseudomonadati</taxon>
        <taxon>Planctomycetota</taxon>
        <taxon>Planctomycetia</taxon>
        <taxon>Isosphaerales</taxon>
        <taxon>Isosphaeraceae</taxon>
        <taxon>Singulisphaera</taxon>
    </lineage>
</organism>
<feature type="domain" description="Transposase IS200-like" evidence="2">
    <location>
        <begin position="9"/>
        <end position="124"/>
    </location>
</feature>